<dbReference type="SUPFAM" id="SSF51556">
    <property type="entry name" value="Metallo-dependent hydrolases"/>
    <property type="match status" value="1"/>
</dbReference>
<evidence type="ECO:0000256" key="5">
    <source>
        <dbReference type="PIRNR" id="PIRNR038994"/>
    </source>
</evidence>
<dbReference type="KEGG" id="cate:C2869_17285"/>
<dbReference type="Pfam" id="PF01979">
    <property type="entry name" value="Amidohydro_1"/>
    <property type="match status" value="1"/>
</dbReference>
<evidence type="ECO:0000256" key="3">
    <source>
        <dbReference type="ARBA" id="ARBA00022801"/>
    </source>
</evidence>
<dbReference type="PANTHER" id="PTHR11113">
    <property type="entry name" value="N-ACETYLGLUCOSAMINE-6-PHOSPHATE DEACETYLASE"/>
    <property type="match status" value="1"/>
</dbReference>
<keyword evidence="4 5" id="KW-0119">Carbohydrate metabolism</keyword>
<gene>
    <name evidence="10" type="primary">nagA</name>
    <name evidence="10" type="ORF">C2869_17285</name>
</gene>
<name>A0A2S0VV18_9ALTE</name>
<proteinExistence type="inferred from homology"/>
<dbReference type="InterPro" id="IPR032466">
    <property type="entry name" value="Metal_Hydrolase"/>
</dbReference>
<dbReference type="NCBIfam" id="TIGR00221">
    <property type="entry name" value="nagA"/>
    <property type="match status" value="1"/>
</dbReference>
<evidence type="ECO:0000256" key="4">
    <source>
        <dbReference type="ARBA" id="ARBA00023277"/>
    </source>
</evidence>
<feature type="domain" description="Amidohydrolase-related" evidence="9">
    <location>
        <begin position="64"/>
        <end position="388"/>
    </location>
</feature>
<feature type="binding site" evidence="8">
    <location>
        <position position="226"/>
    </location>
    <ligand>
        <name>Zn(2+)</name>
        <dbReference type="ChEBI" id="CHEBI:29105"/>
    </ligand>
</feature>
<dbReference type="EC" id="3.5.1.25" evidence="5"/>
<keyword evidence="11" id="KW-1185">Reference proteome</keyword>
<dbReference type="Gene3D" id="3.20.20.140">
    <property type="entry name" value="Metal-dependent hydrolases"/>
    <property type="match status" value="1"/>
</dbReference>
<dbReference type="PIRSF" id="PIRSF038994">
    <property type="entry name" value="NagA"/>
    <property type="match status" value="1"/>
</dbReference>
<dbReference type="Proteomes" id="UP000244441">
    <property type="component" value="Chromosome"/>
</dbReference>
<evidence type="ECO:0000313" key="10">
    <source>
        <dbReference type="EMBL" id="AWB68067.1"/>
    </source>
</evidence>
<dbReference type="Gene3D" id="2.30.40.10">
    <property type="entry name" value="Urease, subunit C, domain 1"/>
    <property type="match status" value="1"/>
</dbReference>
<dbReference type="InterPro" id="IPR003764">
    <property type="entry name" value="GlcNAc_6-P_deAcase"/>
</dbReference>
<evidence type="ECO:0000256" key="7">
    <source>
        <dbReference type="PIRSR" id="PIRSR038994-2"/>
    </source>
</evidence>
<evidence type="ECO:0000256" key="1">
    <source>
        <dbReference type="ARBA" id="ARBA00010716"/>
    </source>
</evidence>
<feature type="binding site" evidence="8">
    <location>
        <position position="141"/>
    </location>
    <ligand>
        <name>Zn(2+)</name>
        <dbReference type="ChEBI" id="CHEBI:29105"/>
    </ligand>
</feature>
<dbReference type="PANTHER" id="PTHR11113:SF14">
    <property type="entry name" value="N-ACETYLGLUCOSAMINE-6-PHOSPHATE DEACETYLASE"/>
    <property type="match status" value="1"/>
</dbReference>
<accession>A0A2S0VV18</accession>
<feature type="binding site" evidence="7">
    <location>
        <begin position="229"/>
        <end position="230"/>
    </location>
    <ligand>
        <name>substrate</name>
    </ligand>
</feature>
<evidence type="ECO:0000259" key="9">
    <source>
        <dbReference type="Pfam" id="PF01979"/>
    </source>
</evidence>
<dbReference type="CDD" id="cd00854">
    <property type="entry name" value="NagA"/>
    <property type="match status" value="1"/>
</dbReference>
<reference evidence="10 11" key="1">
    <citation type="submission" date="2018-01" db="EMBL/GenBank/DDBJ databases">
        <title>Genome sequence of a Cantenovulum-like bacteria.</title>
        <authorList>
            <person name="Tan W.R."/>
            <person name="Lau N.-S."/>
            <person name="Go F."/>
            <person name="Amirul A.-A.A."/>
        </authorList>
    </citation>
    <scope>NUCLEOTIDE SEQUENCE [LARGE SCALE GENOMIC DNA]</scope>
    <source>
        <strain evidence="10 11">CCB-QB4</strain>
    </source>
</reference>
<evidence type="ECO:0000313" key="11">
    <source>
        <dbReference type="Proteomes" id="UP000244441"/>
    </source>
</evidence>
<dbReference type="InterPro" id="IPR011059">
    <property type="entry name" value="Metal-dep_hydrolase_composite"/>
</dbReference>
<organism evidence="10 11">
    <name type="scientific">Saccharobesus litoralis</name>
    <dbReference type="NCBI Taxonomy" id="2172099"/>
    <lineage>
        <taxon>Bacteria</taxon>
        <taxon>Pseudomonadati</taxon>
        <taxon>Pseudomonadota</taxon>
        <taxon>Gammaproteobacteria</taxon>
        <taxon>Alteromonadales</taxon>
        <taxon>Alteromonadaceae</taxon>
        <taxon>Saccharobesus</taxon>
    </lineage>
</organism>
<comment type="similarity">
    <text evidence="1 5">Belongs to the metallo-dependent hydrolases superfamily. NagA family.</text>
</comment>
<dbReference type="GO" id="GO:0008448">
    <property type="term" value="F:N-acetylglucosamine-6-phosphate deacetylase activity"/>
    <property type="evidence" value="ECO:0007669"/>
    <property type="project" value="UniProtKB-UniRule"/>
</dbReference>
<dbReference type="RefSeq" id="WP_108604132.1">
    <property type="nucleotide sequence ID" value="NZ_CP026604.1"/>
</dbReference>
<evidence type="ECO:0000256" key="8">
    <source>
        <dbReference type="PIRSR" id="PIRSR038994-3"/>
    </source>
</evidence>
<dbReference type="OrthoDB" id="9776488at2"/>
<feature type="binding site" evidence="8">
    <location>
        <position position="205"/>
    </location>
    <ligand>
        <name>Zn(2+)</name>
        <dbReference type="ChEBI" id="CHEBI:29105"/>
    </ligand>
</feature>
<dbReference type="FunFam" id="3.20.20.140:FF:000004">
    <property type="entry name" value="N-acetylglucosamine-6-phosphate deacetylase"/>
    <property type="match status" value="1"/>
</dbReference>
<feature type="binding site" evidence="7">
    <location>
        <begin position="317"/>
        <end position="319"/>
    </location>
    <ligand>
        <name>substrate</name>
    </ligand>
</feature>
<protein>
    <recommendedName>
        <fullName evidence="5">N-acetylgalactosamine-6-phosphate deacetylase</fullName>
        <ecNumber evidence="5">3.5.1.25</ecNumber>
    </recommendedName>
    <alternativeName>
        <fullName evidence="5">N-acetylglucosamine-6-phosphate deacetylase</fullName>
    </alternativeName>
</protein>
<evidence type="ECO:0000256" key="2">
    <source>
        <dbReference type="ARBA" id="ARBA00022723"/>
    </source>
</evidence>
<keyword evidence="2 8" id="KW-0479">Metal-binding</keyword>
<feature type="binding site" evidence="7">
    <location>
        <position position="237"/>
    </location>
    <ligand>
        <name>substrate</name>
    </ligand>
</feature>
<feature type="active site" description="Proton donor/acceptor" evidence="6">
    <location>
        <position position="284"/>
    </location>
</feature>
<comment type="cofactor">
    <cofactor evidence="8">
        <name>a divalent metal cation</name>
        <dbReference type="ChEBI" id="CHEBI:60240"/>
    </cofactor>
    <text evidence="8">Binds 1 divalent metal cation per subunit.</text>
</comment>
<keyword evidence="3 5" id="KW-0378">Hydrolase</keyword>
<dbReference type="EMBL" id="CP026604">
    <property type="protein sequence ID" value="AWB68067.1"/>
    <property type="molecule type" value="Genomic_DNA"/>
</dbReference>
<evidence type="ECO:0000256" key="6">
    <source>
        <dbReference type="PIRSR" id="PIRSR038994-1"/>
    </source>
</evidence>
<feature type="binding site" evidence="7">
    <location>
        <position position="261"/>
    </location>
    <ligand>
        <name>substrate</name>
    </ligand>
</feature>
<dbReference type="AlphaFoldDB" id="A0A2S0VV18"/>
<sequence length="390" mass="41902">MKQHYRPTRFFNGQGFIDNAVISVENGVICGIDVAENEVAENLTSKATNNAINPQDITRLNGTLAPGYIDVQVNGGGGVLFNNQPTLASLQAMFNAHRQYGTTALLPTLITDDIDVMQQAADAVAQAIKQPLSGIVGIHFEGPHLSVPKKGVHPAQHIRHISDQEWQLFSRNDLGIKKVTLAPEAVSPEEIQRLTELNVIVSLGHSNATYEQTQAALAAGATGFTHLFNAMSPLTSREPGVVGAALAAQQTYCGIIIDHHHVHSTSANLAYRLKSADKLVLVTDAMALIGSKQSHFNLFGEQVALQGDKLTIDTGQLAGSHLSMQQAVQNSVNDLHIELGDCLKMASLTPATWLGLDEQMGKIAVGYRADWVLLNDDLSVQQTWVAGQAS</sequence>
<dbReference type="SUPFAM" id="SSF51338">
    <property type="entry name" value="Composite domain of metallo-dependent hydrolases"/>
    <property type="match status" value="1"/>
</dbReference>
<dbReference type="InterPro" id="IPR006680">
    <property type="entry name" value="Amidohydro-rel"/>
</dbReference>
<feature type="binding site" evidence="7">
    <location>
        <position position="152"/>
    </location>
    <ligand>
        <name>substrate</name>
    </ligand>
</feature>
<dbReference type="GO" id="GO:0046872">
    <property type="term" value="F:metal ion binding"/>
    <property type="evidence" value="ECO:0007669"/>
    <property type="project" value="UniProtKB-KW"/>
</dbReference>
<dbReference type="GO" id="GO:0006046">
    <property type="term" value="P:N-acetylglucosamine catabolic process"/>
    <property type="evidence" value="ECO:0007669"/>
    <property type="project" value="TreeGrafter"/>
</dbReference>
<comment type="catalytic activity">
    <reaction evidence="5">
        <text>N-acetyl-D-glucosamine 6-phosphate + H2O = D-glucosamine 6-phosphate + acetate</text>
        <dbReference type="Rhea" id="RHEA:22936"/>
        <dbReference type="ChEBI" id="CHEBI:15377"/>
        <dbReference type="ChEBI" id="CHEBI:30089"/>
        <dbReference type="ChEBI" id="CHEBI:57513"/>
        <dbReference type="ChEBI" id="CHEBI:58725"/>
        <dbReference type="EC" id="3.5.1.25"/>
    </reaction>
</comment>